<protein>
    <recommendedName>
        <fullName evidence="2">C4-type zinc ribbon domain-containing protein</fullName>
    </recommendedName>
</protein>
<name>A0A7C6AER6_UNCW3</name>
<dbReference type="Gene3D" id="1.10.287.1490">
    <property type="match status" value="1"/>
</dbReference>
<proteinExistence type="predicted"/>
<dbReference type="AlphaFoldDB" id="A0A7C6AER6"/>
<gene>
    <name evidence="1" type="ORF">ENV70_00970</name>
</gene>
<accession>A0A7C6AER6</accession>
<organism evidence="1">
    <name type="scientific">candidate division WOR-3 bacterium</name>
    <dbReference type="NCBI Taxonomy" id="2052148"/>
    <lineage>
        <taxon>Bacteria</taxon>
        <taxon>Bacteria division WOR-3</taxon>
    </lineage>
</organism>
<evidence type="ECO:0000313" key="1">
    <source>
        <dbReference type="EMBL" id="HHS62174.1"/>
    </source>
</evidence>
<sequence length="114" mass="13386">MDKEIDIMRILKRLFDLDNLIADKEADKKIGFKIDEEVGLLSLKRERAALLKEIPKEYGDTYERIKKRYPLAIAEVKNGFCFGCFQQLPTEMLVRSNEIVTCPNCGRILFWREE</sequence>
<comment type="caution">
    <text evidence="1">The sequence shown here is derived from an EMBL/GenBank/DDBJ whole genome shotgun (WGS) entry which is preliminary data.</text>
</comment>
<reference evidence="1" key="1">
    <citation type="journal article" date="2020" name="mSystems">
        <title>Genome- and Community-Level Interaction Insights into Carbon Utilization and Element Cycling Functions of Hydrothermarchaeota in Hydrothermal Sediment.</title>
        <authorList>
            <person name="Zhou Z."/>
            <person name="Liu Y."/>
            <person name="Xu W."/>
            <person name="Pan J."/>
            <person name="Luo Z.H."/>
            <person name="Li M."/>
        </authorList>
    </citation>
    <scope>NUCLEOTIDE SEQUENCE [LARGE SCALE GENOMIC DNA]</scope>
    <source>
        <strain evidence="1">SpSt-783</strain>
    </source>
</reference>
<dbReference type="EMBL" id="DTHJ01000020">
    <property type="protein sequence ID" value="HHS62174.1"/>
    <property type="molecule type" value="Genomic_DNA"/>
</dbReference>
<evidence type="ECO:0008006" key="2">
    <source>
        <dbReference type="Google" id="ProtNLM"/>
    </source>
</evidence>